<dbReference type="RefSeq" id="WP_092879930.1">
    <property type="nucleotide sequence ID" value="NZ_FOVC01000016.1"/>
</dbReference>
<dbReference type="AlphaFoldDB" id="A0A1I5BCS2"/>
<reference evidence="3" key="1">
    <citation type="submission" date="2016-10" db="EMBL/GenBank/DDBJ databases">
        <authorList>
            <person name="Varghese N."/>
            <person name="Submissions S."/>
        </authorList>
    </citation>
    <scope>NUCLEOTIDE SEQUENCE [LARGE SCALE GENOMIC DNA]</scope>
    <source>
        <strain evidence="3">N6PO6</strain>
    </source>
</reference>
<accession>A0A1I5BCS2</accession>
<evidence type="ECO:0000313" key="2">
    <source>
        <dbReference type="EMBL" id="SFN72503.1"/>
    </source>
</evidence>
<evidence type="ECO:0000256" key="1">
    <source>
        <dbReference type="SAM" id="MobiDB-lite"/>
    </source>
</evidence>
<proteinExistence type="predicted"/>
<protein>
    <submittedName>
        <fullName evidence="2">Uncharacterized protein</fullName>
    </submittedName>
</protein>
<feature type="region of interest" description="Disordered" evidence="1">
    <location>
        <begin position="172"/>
        <end position="194"/>
    </location>
</feature>
<dbReference type="STRING" id="1367852.SAMN05216516_11616"/>
<name>A0A1I5BCS2_9GAMM</name>
<dbReference type="EMBL" id="FOVC01000016">
    <property type="protein sequence ID" value="SFN72503.1"/>
    <property type="molecule type" value="Genomic_DNA"/>
</dbReference>
<keyword evidence="3" id="KW-1185">Reference proteome</keyword>
<organism evidence="2 3">
    <name type="scientific">Izhakiella capsodis</name>
    <dbReference type="NCBI Taxonomy" id="1367852"/>
    <lineage>
        <taxon>Bacteria</taxon>
        <taxon>Pseudomonadati</taxon>
        <taxon>Pseudomonadota</taxon>
        <taxon>Gammaproteobacteria</taxon>
        <taxon>Enterobacterales</taxon>
        <taxon>Erwiniaceae</taxon>
        <taxon>Izhakiella</taxon>
    </lineage>
</organism>
<gene>
    <name evidence="2" type="ORF">SAMN05216516_11616</name>
</gene>
<dbReference type="OrthoDB" id="6612366at2"/>
<dbReference type="Proteomes" id="UP000242222">
    <property type="component" value="Unassembled WGS sequence"/>
</dbReference>
<evidence type="ECO:0000313" key="3">
    <source>
        <dbReference type="Proteomes" id="UP000242222"/>
    </source>
</evidence>
<sequence>MRIDKKLNFVTSVNRDDGEIVYVHVIPLPHEVVEENCVLLGSLFNNFFSTVGALGSTRVAAMMLRKAIQLGEGDNARGTEKLPTLLDDIARMSTVVCKISGDWQSIPLDTAVSQGVITPDEYREVEGEIVFFIVSSAIQKSSLIPGTIGAVLGVYSGQLTSLSATEYSASLPTLKTDTNTPTPSVPQETSFIPS</sequence>